<reference evidence="1" key="1">
    <citation type="submission" date="2014-09" db="EMBL/GenBank/DDBJ databases">
        <title>Draft genome sequence of an oleaginous Mucoromycotina fungus Mucor ambiguus NBRC6742.</title>
        <authorList>
            <person name="Takeda I."/>
            <person name="Yamane N."/>
            <person name="Morita T."/>
            <person name="Tamano K."/>
            <person name="Machida M."/>
            <person name="Baker S."/>
            <person name="Koike H."/>
        </authorList>
    </citation>
    <scope>NUCLEOTIDE SEQUENCE</scope>
    <source>
        <strain evidence="1">NBRC 6742</strain>
    </source>
</reference>
<evidence type="ECO:0000313" key="2">
    <source>
        <dbReference type="Proteomes" id="UP000053815"/>
    </source>
</evidence>
<gene>
    <name evidence="1" type="ORF">MAM1_0253c08765</name>
</gene>
<dbReference type="AlphaFoldDB" id="A0A0C9MF10"/>
<proteinExistence type="predicted"/>
<dbReference type="EMBL" id="DF836542">
    <property type="protein sequence ID" value="GAN09241.1"/>
    <property type="molecule type" value="Genomic_DNA"/>
</dbReference>
<name>A0A0C9MF10_9FUNG</name>
<dbReference type="Proteomes" id="UP000053815">
    <property type="component" value="Unassembled WGS sequence"/>
</dbReference>
<dbReference type="OrthoDB" id="10417679at2759"/>
<evidence type="ECO:0000313" key="1">
    <source>
        <dbReference type="EMBL" id="GAN09241.1"/>
    </source>
</evidence>
<accession>A0A0C9MF10</accession>
<sequence length="174" mass="20064">MSNNINYNSISSSNRHYPIAIPPDPLQRYGSGHLDQDILGISVYRSNSIQQQSELKLCSYPSDGHLRLVHSTDPNIHTLFDRHMAAIQPVFPPIRVYKNNTPLSVHLAHHDSDIKFSFKVALQGRHLSHHNDHIWTIVFTFVYISEKISISWSLPIVRYASARCTFERFTTWIL</sequence>
<protein>
    <submittedName>
        <fullName evidence="1">Uncharacterized protein</fullName>
    </submittedName>
</protein>
<keyword evidence="2" id="KW-1185">Reference proteome</keyword>
<organism evidence="1">
    <name type="scientific">Mucor ambiguus</name>
    <dbReference type="NCBI Taxonomy" id="91626"/>
    <lineage>
        <taxon>Eukaryota</taxon>
        <taxon>Fungi</taxon>
        <taxon>Fungi incertae sedis</taxon>
        <taxon>Mucoromycota</taxon>
        <taxon>Mucoromycotina</taxon>
        <taxon>Mucoromycetes</taxon>
        <taxon>Mucorales</taxon>
        <taxon>Mucorineae</taxon>
        <taxon>Mucoraceae</taxon>
        <taxon>Mucor</taxon>
    </lineage>
</organism>